<feature type="transmembrane region" description="Helical" evidence="1">
    <location>
        <begin position="47"/>
        <end position="69"/>
    </location>
</feature>
<organism evidence="4">
    <name type="scientific">Nippostrongylus brasiliensis</name>
    <name type="common">Rat hookworm</name>
    <dbReference type="NCBI Taxonomy" id="27835"/>
    <lineage>
        <taxon>Eukaryota</taxon>
        <taxon>Metazoa</taxon>
        <taxon>Ecdysozoa</taxon>
        <taxon>Nematoda</taxon>
        <taxon>Chromadorea</taxon>
        <taxon>Rhabditida</taxon>
        <taxon>Rhabditina</taxon>
        <taxon>Rhabditomorpha</taxon>
        <taxon>Strongyloidea</taxon>
        <taxon>Heligmosomidae</taxon>
        <taxon>Nippostrongylus</taxon>
    </lineage>
</organism>
<keyword evidence="1" id="KW-0812">Transmembrane</keyword>
<dbReference type="AlphaFoldDB" id="A0A0N4YYR1"/>
<dbReference type="WBParaSite" id="NBR_0002238301-mRNA-1">
    <property type="protein sequence ID" value="NBR_0002238301-mRNA-1"/>
    <property type="gene ID" value="NBR_0002238301"/>
</dbReference>
<sequence>MSIFQKGNSLKGGELVLTLQHFLVSLVFLFGFIYWDFIDVWDRTLVVNFFSNLIWIIINGMNPFIYLLVNR</sequence>
<evidence type="ECO:0000313" key="4">
    <source>
        <dbReference type="WBParaSite" id="NBR_0002238301-mRNA-1"/>
    </source>
</evidence>
<keyword evidence="1" id="KW-0472">Membrane</keyword>
<protein>
    <submittedName>
        <fullName evidence="4">7TM_GPCR_Srx domain-containing protein</fullName>
    </submittedName>
</protein>
<accession>A0A0N4YYR1</accession>
<reference evidence="2 3" key="2">
    <citation type="submission" date="2018-11" db="EMBL/GenBank/DDBJ databases">
        <authorList>
            <consortium name="Pathogen Informatics"/>
        </authorList>
    </citation>
    <scope>NUCLEOTIDE SEQUENCE [LARGE SCALE GENOMIC DNA]</scope>
</reference>
<keyword evidence="3" id="KW-1185">Reference proteome</keyword>
<dbReference type="EMBL" id="UYSL01027940">
    <property type="protein sequence ID" value="VDL87188.1"/>
    <property type="molecule type" value="Genomic_DNA"/>
</dbReference>
<evidence type="ECO:0000256" key="1">
    <source>
        <dbReference type="SAM" id="Phobius"/>
    </source>
</evidence>
<name>A0A0N4YYR1_NIPBR</name>
<evidence type="ECO:0000313" key="3">
    <source>
        <dbReference type="Proteomes" id="UP000271162"/>
    </source>
</evidence>
<dbReference type="Proteomes" id="UP000271162">
    <property type="component" value="Unassembled WGS sequence"/>
</dbReference>
<evidence type="ECO:0000313" key="2">
    <source>
        <dbReference type="EMBL" id="VDL87188.1"/>
    </source>
</evidence>
<keyword evidence="1" id="KW-1133">Transmembrane helix</keyword>
<feature type="transmembrane region" description="Helical" evidence="1">
    <location>
        <begin position="12"/>
        <end position="35"/>
    </location>
</feature>
<reference evidence="4" key="1">
    <citation type="submission" date="2017-02" db="UniProtKB">
        <authorList>
            <consortium name="WormBaseParasite"/>
        </authorList>
    </citation>
    <scope>IDENTIFICATION</scope>
</reference>
<gene>
    <name evidence="2" type="ORF">NBR_LOCUS22384</name>
</gene>
<proteinExistence type="predicted"/>